<comment type="cofactor">
    <cofactor evidence="6 7">
        <name>[4Fe-4S] cluster</name>
        <dbReference type="ChEBI" id="CHEBI:49883"/>
    </cofactor>
    <text evidence="6 7">Binds 1 [4Fe-4S] cluster. The cluster is coordinated with 3 cysteines and an exchangeable S-adenosyl-L-methionine.</text>
</comment>
<feature type="binding site" evidence="6 7">
    <location>
        <position position="66"/>
    </location>
    <ligand>
        <name>[4Fe-4S] cluster</name>
        <dbReference type="ChEBI" id="CHEBI:49883"/>
        <note>4Fe-4S-S-AdoMet</note>
    </ligand>
</feature>
<evidence type="ECO:0000256" key="4">
    <source>
        <dbReference type="ARBA" id="ARBA00023004"/>
    </source>
</evidence>
<dbReference type="EC" id="1.21.98.1" evidence="6"/>
<evidence type="ECO:0000256" key="8">
    <source>
        <dbReference type="PIRSR" id="PIRSR004762-2"/>
    </source>
</evidence>
<feature type="binding site" evidence="8">
    <location>
        <position position="141"/>
    </location>
    <ligand>
        <name>(3R)-3-methyl-D-ornithine</name>
        <dbReference type="ChEBI" id="CHEBI:64642"/>
    </ligand>
</feature>
<proteinExistence type="inferred from homology"/>
<reference evidence="10 11" key="1">
    <citation type="journal article" date="2017" name="ISME J.">
        <title>Energy and carbon metabolisms in a deep terrestrial subsurface fluid microbial community.</title>
        <authorList>
            <person name="Momper L."/>
            <person name="Jungbluth S.P."/>
            <person name="Lee M.D."/>
            <person name="Amend J.P."/>
        </authorList>
    </citation>
    <scope>NUCLEOTIDE SEQUENCE [LARGE SCALE GENOMIC DNA]</scope>
    <source>
        <strain evidence="10">SURF_5</strain>
    </source>
</reference>
<dbReference type="Gene3D" id="3.20.20.70">
    <property type="entry name" value="Aldolase class I"/>
    <property type="match status" value="1"/>
</dbReference>
<dbReference type="SFLD" id="SFLDG01064">
    <property type="entry name" value="F420__menaquinone_cofactor_bio"/>
    <property type="match status" value="1"/>
</dbReference>
<dbReference type="InterPro" id="IPR013785">
    <property type="entry name" value="Aldolase_TIM"/>
</dbReference>
<dbReference type="NCBIfam" id="TIGR03699">
    <property type="entry name" value="menaquin_MqnC"/>
    <property type="match status" value="1"/>
</dbReference>
<evidence type="ECO:0000313" key="11">
    <source>
        <dbReference type="Proteomes" id="UP000265882"/>
    </source>
</evidence>
<dbReference type="GO" id="GO:0016765">
    <property type="term" value="F:transferase activity, transferring alkyl or aryl (other than methyl) groups"/>
    <property type="evidence" value="ECO:0007669"/>
    <property type="project" value="InterPro"/>
</dbReference>
<dbReference type="InterPro" id="IPR058240">
    <property type="entry name" value="rSAM_sf"/>
</dbReference>
<dbReference type="GO" id="GO:0009234">
    <property type="term" value="P:menaquinone biosynthetic process"/>
    <property type="evidence" value="ECO:0007669"/>
    <property type="project" value="UniProtKB-UniRule"/>
</dbReference>
<keyword evidence="1 6" id="KW-0004">4Fe-4S</keyword>
<gene>
    <name evidence="6 10" type="primary">mqnC</name>
    <name evidence="10" type="ORF">C4520_20840</name>
</gene>
<dbReference type="PANTHER" id="PTHR43076:SF1">
    <property type="entry name" value="LIPOYL SYNTHASE 2"/>
    <property type="match status" value="1"/>
</dbReference>
<dbReference type="EMBL" id="QZKU01000140">
    <property type="protein sequence ID" value="RJP14879.1"/>
    <property type="molecule type" value="Genomic_DNA"/>
</dbReference>
<keyword evidence="2 6" id="KW-0949">S-adenosyl-L-methionine</keyword>
<dbReference type="NCBIfam" id="TIGR00423">
    <property type="entry name" value="CofH family radical SAM protein"/>
    <property type="match status" value="1"/>
</dbReference>
<dbReference type="InterPro" id="IPR007197">
    <property type="entry name" value="rSAM"/>
</dbReference>
<evidence type="ECO:0000256" key="2">
    <source>
        <dbReference type="ARBA" id="ARBA00022691"/>
    </source>
</evidence>
<evidence type="ECO:0000313" key="10">
    <source>
        <dbReference type="EMBL" id="RJP14879.1"/>
    </source>
</evidence>
<feature type="binding site" evidence="6 7">
    <location>
        <position position="73"/>
    </location>
    <ligand>
        <name>[4Fe-4S] cluster</name>
        <dbReference type="ChEBI" id="CHEBI:49883"/>
        <note>4Fe-4S-S-AdoMet</note>
    </ligand>
</feature>
<feature type="binding site" evidence="8">
    <location>
        <position position="72"/>
    </location>
    <ligand>
        <name>S-adenosyl-L-methionine</name>
        <dbReference type="ChEBI" id="CHEBI:59789"/>
    </ligand>
</feature>
<evidence type="ECO:0000256" key="6">
    <source>
        <dbReference type="HAMAP-Rule" id="MF_00992"/>
    </source>
</evidence>
<dbReference type="SUPFAM" id="SSF102114">
    <property type="entry name" value="Radical SAM enzymes"/>
    <property type="match status" value="1"/>
</dbReference>
<keyword evidence="5 6" id="KW-0411">Iron-sulfur</keyword>
<dbReference type="Pfam" id="PF19288">
    <property type="entry name" value="CofH_C"/>
    <property type="match status" value="1"/>
</dbReference>
<comment type="similarity">
    <text evidence="6">Belongs to the radical SAM superfamily. MqnC family.</text>
</comment>
<feature type="binding site" evidence="8">
    <location>
        <position position="288"/>
    </location>
    <ligand>
        <name>(3R)-3-methyl-D-ornithine</name>
        <dbReference type="ChEBI" id="CHEBI:64642"/>
    </ligand>
</feature>
<accession>A0A3A4N588</accession>
<dbReference type="PROSITE" id="PS51918">
    <property type="entry name" value="RADICAL_SAM"/>
    <property type="match status" value="1"/>
</dbReference>
<keyword evidence="3 6" id="KW-0479">Metal-binding</keyword>
<dbReference type="GO" id="GO:0051539">
    <property type="term" value="F:4 iron, 4 sulfur cluster binding"/>
    <property type="evidence" value="ECO:0007669"/>
    <property type="project" value="UniProtKB-KW"/>
</dbReference>
<keyword evidence="6" id="KW-0474">Menaquinone biosynthesis</keyword>
<feature type="domain" description="Radical SAM core" evidence="9">
    <location>
        <begin position="52"/>
        <end position="280"/>
    </location>
</feature>
<evidence type="ECO:0000256" key="3">
    <source>
        <dbReference type="ARBA" id="ARBA00022723"/>
    </source>
</evidence>
<feature type="binding site" evidence="6 7">
    <location>
        <position position="70"/>
    </location>
    <ligand>
        <name>[4Fe-4S] cluster</name>
        <dbReference type="ChEBI" id="CHEBI:49883"/>
        <note>4Fe-4S-S-AdoMet</note>
    </ligand>
</feature>
<dbReference type="InterPro" id="IPR034405">
    <property type="entry name" value="F420"/>
</dbReference>
<comment type="caution">
    <text evidence="10">The sequence shown here is derived from an EMBL/GenBank/DDBJ whole genome shotgun (WGS) entry which is preliminary data.</text>
</comment>
<dbReference type="SFLD" id="SFLDF00342">
    <property type="entry name" value="cyclic_dehypoxanthine_futalosi"/>
    <property type="match status" value="1"/>
</dbReference>
<dbReference type="PIRSF" id="PIRSF004762">
    <property type="entry name" value="CHP00423"/>
    <property type="match status" value="1"/>
</dbReference>
<evidence type="ECO:0000256" key="1">
    <source>
        <dbReference type="ARBA" id="ARBA00022485"/>
    </source>
</evidence>
<organism evidence="10 11">
    <name type="scientific">Abyssobacteria bacterium (strain SURF_5)</name>
    <dbReference type="NCBI Taxonomy" id="2093360"/>
    <lineage>
        <taxon>Bacteria</taxon>
        <taxon>Pseudomonadati</taxon>
        <taxon>Candidatus Hydrogenedentota</taxon>
        <taxon>Candidatus Abyssobacteria</taxon>
    </lineage>
</organism>
<comment type="pathway">
    <text evidence="6">Quinol/quinone metabolism; menaquinone biosynthesis.</text>
</comment>
<comment type="function">
    <text evidence="6">Radical SAM enzyme that catalyzes the cyclization of dehypoxanthine futalosine (DHFL) into cyclic dehypoxanthine futalosine (CDHFL), a step in the biosynthesis of menaquinone (MK, vitamin K2).</text>
</comment>
<keyword evidence="6" id="KW-0560">Oxidoreductase</keyword>
<dbReference type="GO" id="GO:0044689">
    <property type="term" value="F:7,8-didemethyl-8-hydroxy-5-deazariboflavin synthase activity"/>
    <property type="evidence" value="ECO:0007669"/>
    <property type="project" value="TreeGrafter"/>
</dbReference>
<protein>
    <recommendedName>
        <fullName evidence="6">Cyclic dehypoxanthine futalosine synthase</fullName>
        <shortName evidence="6">Cyclic DHFL synthase</shortName>
        <ecNumber evidence="6">1.21.98.1</ecNumber>
    </recommendedName>
    <alternativeName>
        <fullName evidence="6">Dehypoxanthine futalosine cyclase</fullName>
        <shortName evidence="6">DHFL cyclase</shortName>
    </alternativeName>
    <alternativeName>
        <fullName evidence="6">Menaquinone biosynthetic enzyme MqnC</fullName>
    </alternativeName>
</protein>
<evidence type="ECO:0000259" key="9">
    <source>
        <dbReference type="PROSITE" id="PS51918"/>
    </source>
</evidence>
<evidence type="ECO:0000256" key="7">
    <source>
        <dbReference type="PIRSR" id="PIRSR004762-1"/>
    </source>
</evidence>
<name>A0A3A4N588_ABYX5</name>
<keyword evidence="4 6" id="KW-0408">Iron</keyword>
<feature type="binding site" evidence="8">
    <location>
        <position position="310"/>
    </location>
    <ligand>
        <name>(3R)-3-methyl-D-ornithine</name>
        <dbReference type="ChEBI" id="CHEBI:64642"/>
    </ligand>
</feature>
<comment type="catalytic activity">
    <reaction evidence="6">
        <text>dehypoxanthine futalosine + S-adenosyl-L-methionine = cyclic dehypoxanthinylfutalosinate + 5'-deoxyadenosine + L-methionine + H(+)</text>
        <dbReference type="Rhea" id="RHEA:33083"/>
        <dbReference type="ChEBI" id="CHEBI:15378"/>
        <dbReference type="ChEBI" id="CHEBI:17319"/>
        <dbReference type="ChEBI" id="CHEBI:57844"/>
        <dbReference type="ChEBI" id="CHEBI:58864"/>
        <dbReference type="ChEBI" id="CHEBI:59789"/>
        <dbReference type="ChEBI" id="CHEBI:64270"/>
        <dbReference type="EC" id="1.21.98.1"/>
    </reaction>
</comment>
<dbReference type="PANTHER" id="PTHR43076">
    <property type="entry name" value="FO SYNTHASE (COFH)"/>
    <property type="match status" value="1"/>
</dbReference>
<evidence type="ECO:0000256" key="5">
    <source>
        <dbReference type="ARBA" id="ARBA00023014"/>
    </source>
</evidence>
<dbReference type="GO" id="GO:0005506">
    <property type="term" value="F:iron ion binding"/>
    <property type="evidence" value="ECO:0007669"/>
    <property type="project" value="UniProtKB-UniRule"/>
</dbReference>
<dbReference type="GO" id="GO:0046992">
    <property type="term" value="F:oxidoreductase activity, acting on X-H and Y-H to form an X-Y bond"/>
    <property type="evidence" value="ECO:0007669"/>
    <property type="project" value="UniProtKB-UniRule"/>
</dbReference>
<dbReference type="InterPro" id="IPR020050">
    <property type="entry name" value="FO_synthase_su2"/>
</dbReference>
<dbReference type="Proteomes" id="UP000265882">
    <property type="component" value="Unassembled WGS sequence"/>
</dbReference>
<feature type="binding site" evidence="8">
    <location>
        <position position="177"/>
    </location>
    <ligand>
        <name>S-adenosyl-L-methionine</name>
        <dbReference type="ChEBI" id="CHEBI:59789"/>
    </ligand>
</feature>
<dbReference type="HAMAP" id="MF_00992">
    <property type="entry name" value="MqnC"/>
    <property type="match status" value="1"/>
</dbReference>
<dbReference type="CDD" id="cd01335">
    <property type="entry name" value="Radical_SAM"/>
    <property type="match status" value="1"/>
</dbReference>
<dbReference type="Pfam" id="PF04055">
    <property type="entry name" value="Radical_SAM"/>
    <property type="match status" value="1"/>
</dbReference>
<dbReference type="InterPro" id="IPR045567">
    <property type="entry name" value="CofH/MnqC-like_C"/>
</dbReference>
<dbReference type="AlphaFoldDB" id="A0A3A4N588"/>
<dbReference type="SFLD" id="SFLDF00343">
    <property type="entry name" value="aminofutalosine_synthase_(mqnE"/>
    <property type="match status" value="1"/>
</dbReference>
<dbReference type="InterPro" id="IPR022431">
    <property type="entry name" value="Cyclic_DHFL_synthase_mqnC"/>
</dbReference>
<sequence>MPLQPTDVLRSVLQGQRLSEEAALALFERCDVLSLGGVADEIRKRLHPEPIISYVVDRNINYTNICISRCSFCAFYRSAGASDAYVLSRRQLFQKIKETIGLGGTQILLQGGLHPDLRLQFYCDMLRFIKREFTIHIHGFSPPEIIHFARLNSMSIAEIISRLRAAGLDTIPGGGAEILSERVRSEMSPHKCSADEWLRVMKIAHEMGMRTTATMMFAHSENYAERVEHLSKIRQLQDETKGFTAFIPWTFQPFNTRLGGMPVFGVEYLKTLAISRIFLDNILNIQASWVTQGSKIAQLALRFGANDLGSTMIEENVVRAAGVSYRMSLSEMKGLIADAGFQPRQRDCYYNFIDGVSEKGN</sequence>
<dbReference type="UniPathway" id="UPA00079"/>
<dbReference type="SFLD" id="SFLDG01389">
    <property type="entry name" value="menaquinone_synthsis_involved"/>
    <property type="match status" value="1"/>
</dbReference>
<dbReference type="SFLD" id="SFLDS00029">
    <property type="entry name" value="Radical_SAM"/>
    <property type="match status" value="1"/>
</dbReference>